<dbReference type="RefSeq" id="WP_109036336.1">
    <property type="nucleotide sequence ID" value="NZ_CP029210.1"/>
</dbReference>
<gene>
    <name evidence="4" type="ORF">DEH84_07950</name>
</gene>
<dbReference type="Pfam" id="PF05025">
    <property type="entry name" value="RbsD_FucU"/>
    <property type="match status" value="1"/>
</dbReference>
<dbReference type="PANTHER" id="PTHR31690">
    <property type="entry name" value="FUCOSE MUTAROTASE"/>
    <property type="match status" value="1"/>
</dbReference>
<dbReference type="Gene3D" id="3.40.1650.10">
    <property type="entry name" value="RbsD-like domain"/>
    <property type="match status" value="1"/>
</dbReference>
<protein>
    <submittedName>
        <fullName evidence="4">RbsD or FucU transport</fullName>
    </submittedName>
</protein>
<dbReference type="KEGG" id="aon:DEH84_07950"/>
<dbReference type="EMBL" id="CP029210">
    <property type="protein sequence ID" value="AWI53369.1"/>
    <property type="molecule type" value="Genomic_DNA"/>
</dbReference>
<name>A0A2U8FQS4_9BURK</name>
<keyword evidence="5" id="KW-1185">Reference proteome</keyword>
<dbReference type="GO" id="GO:0062193">
    <property type="term" value="F:D-ribose pyranase activity"/>
    <property type="evidence" value="ECO:0007669"/>
    <property type="project" value="UniProtKB-EC"/>
</dbReference>
<dbReference type="InterPro" id="IPR023750">
    <property type="entry name" value="RbsD-like_sf"/>
</dbReference>
<dbReference type="AlphaFoldDB" id="A0A2U8FQS4"/>
<dbReference type="InterPro" id="IPR007721">
    <property type="entry name" value="RbsD_FucU"/>
</dbReference>
<proteinExistence type="predicted"/>
<comment type="catalytic activity">
    <reaction evidence="1">
        <text>beta-D-ribopyranose = beta-D-ribofuranose</text>
        <dbReference type="Rhea" id="RHEA:25432"/>
        <dbReference type="ChEBI" id="CHEBI:27476"/>
        <dbReference type="ChEBI" id="CHEBI:47002"/>
        <dbReference type="EC" id="5.4.99.62"/>
    </reaction>
</comment>
<accession>A0A2U8FQS4</accession>
<dbReference type="GO" id="GO:0036373">
    <property type="term" value="F:L-fucose mutarotase activity"/>
    <property type="evidence" value="ECO:0007669"/>
    <property type="project" value="UniProtKB-EC"/>
</dbReference>
<evidence type="ECO:0000313" key="4">
    <source>
        <dbReference type="EMBL" id="AWI53369.1"/>
    </source>
</evidence>
<dbReference type="InterPro" id="IPR050443">
    <property type="entry name" value="RbsD/FucU_mutarotase"/>
</dbReference>
<comment type="catalytic activity">
    <reaction evidence="3">
        <text>alpha-L-fucose = beta-L-fucose</text>
        <dbReference type="Rhea" id="RHEA:25580"/>
        <dbReference type="ChEBI" id="CHEBI:42548"/>
        <dbReference type="ChEBI" id="CHEBI:42589"/>
        <dbReference type="EC" id="5.1.3.29"/>
    </reaction>
</comment>
<dbReference type="GO" id="GO:0042806">
    <property type="term" value="F:fucose binding"/>
    <property type="evidence" value="ECO:0007669"/>
    <property type="project" value="TreeGrafter"/>
</dbReference>
<sequence>MLKGIDPLLTPDLLKVLAEMGHGDAIVVADANFTAATLARIPGGGHKALIHLPGASVQRACEAILSLLPLGTPEEKPVAFMKVCQTPDGYLSGLQREVIGMLSARGLVGPDECETIERFAFYDAVRRAHAIVLTSDLQPYGNVLLKKGVIGEPLRP</sequence>
<evidence type="ECO:0000313" key="5">
    <source>
        <dbReference type="Proteomes" id="UP000244892"/>
    </source>
</evidence>
<dbReference type="OrthoDB" id="7947972at2"/>
<dbReference type="GO" id="GO:0006004">
    <property type="term" value="P:fucose metabolic process"/>
    <property type="evidence" value="ECO:0007669"/>
    <property type="project" value="TreeGrafter"/>
</dbReference>
<dbReference type="PANTHER" id="PTHR31690:SF4">
    <property type="entry name" value="FUCOSE MUTAROTASE"/>
    <property type="match status" value="1"/>
</dbReference>
<evidence type="ECO:0000256" key="2">
    <source>
        <dbReference type="ARBA" id="ARBA00023235"/>
    </source>
</evidence>
<keyword evidence="2" id="KW-0413">Isomerase</keyword>
<evidence type="ECO:0000256" key="3">
    <source>
        <dbReference type="ARBA" id="ARBA00036324"/>
    </source>
</evidence>
<dbReference type="SUPFAM" id="SSF102546">
    <property type="entry name" value="RbsD-like"/>
    <property type="match status" value="1"/>
</dbReference>
<reference evidence="4 5" key="1">
    <citation type="submission" date="2018-05" db="EMBL/GenBank/DDBJ databases">
        <title>complete genome sequence of Aquabacterium olei NBRC 110486.</title>
        <authorList>
            <person name="Tang B."/>
            <person name="Chang J."/>
            <person name="Zhang L."/>
            <person name="Yang H."/>
        </authorList>
    </citation>
    <scope>NUCLEOTIDE SEQUENCE [LARGE SCALE GENOMIC DNA]</scope>
    <source>
        <strain evidence="4 5">NBRC 110486</strain>
    </source>
</reference>
<organism evidence="4 5">
    <name type="scientific">Aquabacterium olei</name>
    <dbReference type="NCBI Taxonomy" id="1296669"/>
    <lineage>
        <taxon>Bacteria</taxon>
        <taxon>Pseudomonadati</taxon>
        <taxon>Pseudomonadota</taxon>
        <taxon>Betaproteobacteria</taxon>
        <taxon>Burkholderiales</taxon>
        <taxon>Aquabacterium</taxon>
    </lineage>
</organism>
<evidence type="ECO:0000256" key="1">
    <source>
        <dbReference type="ARBA" id="ARBA00000223"/>
    </source>
</evidence>
<dbReference type="Proteomes" id="UP000244892">
    <property type="component" value="Chromosome"/>
</dbReference>